<sequence>MTSMTTFVRGHLGSSPEMFSVKEEGRSPGVRFRLAVTESYRDAQGEWKQRETQWMTVKAWGSLAQNVFASLKKGDPVVVMGRSALESWTNSDGQERSALVVTASSAGLDLARCTALKTASIQELTRAQAEKLGEINSSPFNSSNYEGNISIEDPQGALNSDKQEEKGSLEEPSLNGDEAPF</sequence>
<reference evidence="5 6" key="1">
    <citation type="submission" date="2016-10" db="EMBL/GenBank/DDBJ databases">
        <title>Actinomyces aegypiusis sp. nov., isolated from the Aegypius monachus in Qinghai Tibet Plateau China.</title>
        <authorList>
            <person name="Wang Y."/>
        </authorList>
    </citation>
    <scope>NUCLEOTIDE SEQUENCE [LARGE SCALE GENOMIC DNA]</scope>
    <source>
        <strain evidence="5 6">VUL4_3</strain>
    </source>
</reference>
<organism evidence="5 6">
    <name type="scientific">Boudabousia tangfeifanii</name>
    <dbReference type="NCBI Taxonomy" id="1912795"/>
    <lineage>
        <taxon>Bacteria</taxon>
        <taxon>Bacillati</taxon>
        <taxon>Actinomycetota</taxon>
        <taxon>Actinomycetes</taxon>
        <taxon>Actinomycetales</taxon>
        <taxon>Actinomycetaceae</taxon>
        <taxon>Boudabousia</taxon>
    </lineage>
</organism>
<dbReference type="OrthoDB" id="4427276at2"/>
<dbReference type="STRING" id="1912795.BK816_03045"/>
<evidence type="ECO:0000256" key="4">
    <source>
        <dbReference type="SAM" id="MobiDB-lite"/>
    </source>
</evidence>
<keyword evidence="1 2" id="KW-0238">DNA-binding</keyword>
<evidence type="ECO:0000256" key="1">
    <source>
        <dbReference type="ARBA" id="ARBA00023125"/>
    </source>
</evidence>
<dbReference type="GO" id="GO:0009295">
    <property type="term" value="C:nucleoid"/>
    <property type="evidence" value="ECO:0007669"/>
    <property type="project" value="TreeGrafter"/>
</dbReference>
<dbReference type="SUPFAM" id="SSF50249">
    <property type="entry name" value="Nucleic acid-binding proteins"/>
    <property type="match status" value="1"/>
</dbReference>
<dbReference type="NCBIfam" id="TIGR00621">
    <property type="entry name" value="ssb"/>
    <property type="match status" value="1"/>
</dbReference>
<dbReference type="InterPro" id="IPR011344">
    <property type="entry name" value="ssDNA-bd"/>
</dbReference>
<dbReference type="GO" id="GO:0003697">
    <property type="term" value="F:single-stranded DNA binding"/>
    <property type="evidence" value="ECO:0007669"/>
    <property type="project" value="InterPro"/>
</dbReference>
<dbReference type="CDD" id="cd04496">
    <property type="entry name" value="SSB_OBF"/>
    <property type="match status" value="1"/>
</dbReference>
<dbReference type="Pfam" id="PF00436">
    <property type="entry name" value="SSB"/>
    <property type="match status" value="1"/>
</dbReference>
<dbReference type="GO" id="GO:0006260">
    <property type="term" value="P:DNA replication"/>
    <property type="evidence" value="ECO:0007669"/>
    <property type="project" value="InterPro"/>
</dbReference>
<dbReference type="InterPro" id="IPR000424">
    <property type="entry name" value="Primosome_PriB/ssb"/>
</dbReference>
<feature type="compositionally biased region" description="Polar residues" evidence="4">
    <location>
        <begin position="135"/>
        <end position="147"/>
    </location>
</feature>
<dbReference type="EMBL" id="CP017812">
    <property type="protein sequence ID" value="AOZ72396.1"/>
    <property type="molecule type" value="Genomic_DNA"/>
</dbReference>
<dbReference type="PANTHER" id="PTHR10302:SF27">
    <property type="entry name" value="SINGLE-STRANDED DNA-BINDING PROTEIN"/>
    <property type="match status" value="1"/>
</dbReference>
<gene>
    <name evidence="5" type="ORF">BK816_03045</name>
</gene>
<evidence type="ECO:0000256" key="2">
    <source>
        <dbReference type="PROSITE-ProRule" id="PRU00252"/>
    </source>
</evidence>
<dbReference type="AlphaFoldDB" id="A0A1D9MJD3"/>
<proteinExistence type="predicted"/>
<dbReference type="InterPro" id="IPR012340">
    <property type="entry name" value="NA-bd_OB-fold"/>
</dbReference>
<name>A0A1D9MJD3_9ACTO</name>
<dbReference type="KEGG" id="avu:BK816_03045"/>
<dbReference type="PANTHER" id="PTHR10302">
    <property type="entry name" value="SINGLE-STRANDED DNA-BINDING PROTEIN"/>
    <property type="match status" value="1"/>
</dbReference>
<protein>
    <recommendedName>
        <fullName evidence="3">Single-stranded DNA-binding protein</fullName>
    </recommendedName>
</protein>
<accession>A0A1D9MJD3</accession>
<dbReference type="Gene3D" id="2.40.50.140">
    <property type="entry name" value="Nucleic acid-binding proteins"/>
    <property type="match status" value="1"/>
</dbReference>
<evidence type="ECO:0000313" key="6">
    <source>
        <dbReference type="Proteomes" id="UP000176288"/>
    </source>
</evidence>
<dbReference type="PROSITE" id="PS50935">
    <property type="entry name" value="SSB"/>
    <property type="match status" value="1"/>
</dbReference>
<evidence type="ECO:0000256" key="3">
    <source>
        <dbReference type="RuleBase" id="RU000524"/>
    </source>
</evidence>
<evidence type="ECO:0000313" key="5">
    <source>
        <dbReference type="EMBL" id="AOZ72396.1"/>
    </source>
</evidence>
<dbReference type="Proteomes" id="UP000176288">
    <property type="component" value="Chromosome"/>
</dbReference>
<dbReference type="RefSeq" id="WP_071163862.1">
    <property type="nucleotide sequence ID" value="NZ_CP017812.1"/>
</dbReference>
<keyword evidence="6" id="KW-1185">Reference proteome</keyword>
<feature type="region of interest" description="Disordered" evidence="4">
    <location>
        <begin position="135"/>
        <end position="181"/>
    </location>
</feature>